<accession>A0ABT4XDU9</accession>
<protein>
    <submittedName>
        <fullName evidence="2">Cyclic nucleotide-binding domain-containing protein</fullName>
    </submittedName>
</protein>
<dbReference type="CDD" id="cd00038">
    <property type="entry name" value="CAP_ED"/>
    <property type="match status" value="1"/>
</dbReference>
<evidence type="ECO:0000259" key="1">
    <source>
        <dbReference type="PROSITE" id="PS50042"/>
    </source>
</evidence>
<feature type="domain" description="Cyclic nucleotide-binding" evidence="1">
    <location>
        <begin position="23"/>
        <end position="124"/>
    </location>
</feature>
<sequence length="159" mass="17303">MQTLELAALDTILPADAFKQMSAFGALSDSFVEQVLASGELLKLAPGENLYRQGDRAECFYVILQGQMAIYQDSETGRTITHTGCAGESVGFPAMLAMRPRLLSGEAVSECIVLKITSQALARLQELDSPQFGIFFINLSRDMSRFLSYCIIRPPAASA</sequence>
<keyword evidence="3" id="KW-1185">Reference proteome</keyword>
<dbReference type="Proteomes" id="UP001212042">
    <property type="component" value="Unassembled WGS sequence"/>
</dbReference>
<comment type="caution">
    <text evidence="2">The sequence shown here is derived from an EMBL/GenBank/DDBJ whole genome shotgun (WGS) entry which is preliminary data.</text>
</comment>
<dbReference type="SUPFAM" id="SSF51206">
    <property type="entry name" value="cAMP-binding domain-like"/>
    <property type="match status" value="1"/>
</dbReference>
<dbReference type="InterPro" id="IPR000595">
    <property type="entry name" value="cNMP-bd_dom"/>
</dbReference>
<dbReference type="PROSITE" id="PS50042">
    <property type="entry name" value="CNMP_BINDING_3"/>
    <property type="match status" value="1"/>
</dbReference>
<dbReference type="InterPro" id="IPR014710">
    <property type="entry name" value="RmlC-like_jellyroll"/>
</dbReference>
<proteinExistence type="predicted"/>
<reference evidence="2 3" key="1">
    <citation type="submission" date="2023-01" db="EMBL/GenBank/DDBJ databases">
        <title>Pseudomonas SA3-5T sp. nov., isolated from tidal flat sediment.</title>
        <authorList>
            <person name="Kim H.S."/>
            <person name="Kim J.-S."/>
            <person name="Suh M.K."/>
            <person name="Eom M.K."/>
            <person name="Lee J.-S."/>
        </authorList>
    </citation>
    <scope>NUCLEOTIDE SEQUENCE [LARGE SCALE GENOMIC DNA]</scope>
    <source>
        <strain evidence="2 3">SA3-5</strain>
    </source>
</reference>
<dbReference type="SMART" id="SM00100">
    <property type="entry name" value="cNMP"/>
    <property type="match status" value="1"/>
</dbReference>
<dbReference type="RefSeq" id="WP_271347312.1">
    <property type="nucleotide sequence ID" value="NZ_JAQJZJ010000003.1"/>
</dbReference>
<evidence type="ECO:0000313" key="2">
    <source>
        <dbReference type="EMBL" id="MDA7086403.1"/>
    </source>
</evidence>
<evidence type="ECO:0000313" key="3">
    <source>
        <dbReference type="Proteomes" id="UP001212042"/>
    </source>
</evidence>
<dbReference type="EMBL" id="JAQJZJ010000003">
    <property type="protein sequence ID" value="MDA7086403.1"/>
    <property type="molecule type" value="Genomic_DNA"/>
</dbReference>
<name>A0ABT4XDU9_9PSED</name>
<dbReference type="Pfam" id="PF00027">
    <property type="entry name" value="cNMP_binding"/>
    <property type="match status" value="1"/>
</dbReference>
<dbReference type="Gene3D" id="2.60.120.10">
    <property type="entry name" value="Jelly Rolls"/>
    <property type="match status" value="1"/>
</dbReference>
<organism evidence="2 3">
    <name type="scientific">Pseudomonas aestuarii</name>
    <dbReference type="NCBI Taxonomy" id="3018340"/>
    <lineage>
        <taxon>Bacteria</taxon>
        <taxon>Pseudomonadati</taxon>
        <taxon>Pseudomonadota</taxon>
        <taxon>Gammaproteobacteria</taxon>
        <taxon>Pseudomonadales</taxon>
        <taxon>Pseudomonadaceae</taxon>
        <taxon>Pseudomonas</taxon>
    </lineage>
</organism>
<dbReference type="InterPro" id="IPR018490">
    <property type="entry name" value="cNMP-bd_dom_sf"/>
</dbReference>
<gene>
    <name evidence="2" type="ORF">PH586_08435</name>
</gene>